<evidence type="ECO:0000256" key="8">
    <source>
        <dbReference type="RuleBase" id="RU366003"/>
    </source>
</evidence>
<accession>A0A9D1EJW5</accession>
<dbReference type="EC" id="3.1.3.15" evidence="3 8"/>
<dbReference type="InterPro" id="IPR010140">
    <property type="entry name" value="Histidinol_P_phosphatase_HisJ"/>
</dbReference>
<evidence type="ECO:0000259" key="9">
    <source>
        <dbReference type="Pfam" id="PF02811"/>
    </source>
</evidence>
<organism evidence="10 11">
    <name type="scientific">Candidatus Egerieimonas intestinavium</name>
    <dbReference type="NCBI Taxonomy" id="2840777"/>
    <lineage>
        <taxon>Bacteria</taxon>
        <taxon>Bacillati</taxon>
        <taxon>Bacillota</taxon>
        <taxon>Clostridia</taxon>
        <taxon>Lachnospirales</taxon>
        <taxon>Lachnospiraceae</taxon>
        <taxon>Lachnospiraceae incertae sedis</taxon>
        <taxon>Candidatus Egerieimonas</taxon>
    </lineage>
</organism>
<evidence type="ECO:0000256" key="3">
    <source>
        <dbReference type="ARBA" id="ARBA00013085"/>
    </source>
</evidence>
<evidence type="ECO:0000256" key="2">
    <source>
        <dbReference type="ARBA" id="ARBA00009152"/>
    </source>
</evidence>
<dbReference type="Pfam" id="PF02811">
    <property type="entry name" value="PHP"/>
    <property type="match status" value="1"/>
</dbReference>
<evidence type="ECO:0000256" key="6">
    <source>
        <dbReference type="ARBA" id="ARBA00023102"/>
    </source>
</evidence>
<proteinExistence type="inferred from homology"/>
<evidence type="ECO:0000256" key="7">
    <source>
        <dbReference type="ARBA" id="ARBA00049158"/>
    </source>
</evidence>
<dbReference type="Gene3D" id="3.20.20.140">
    <property type="entry name" value="Metal-dependent hydrolases"/>
    <property type="match status" value="1"/>
</dbReference>
<dbReference type="EMBL" id="DVHU01000075">
    <property type="protein sequence ID" value="HIR93393.1"/>
    <property type="molecule type" value="Genomic_DNA"/>
</dbReference>
<evidence type="ECO:0000313" key="11">
    <source>
        <dbReference type="Proteomes" id="UP000886841"/>
    </source>
</evidence>
<comment type="caution">
    <text evidence="10">The sequence shown here is derived from an EMBL/GenBank/DDBJ whole genome shotgun (WGS) entry which is preliminary data.</text>
</comment>
<gene>
    <name evidence="10" type="ORF">IAB98_08265</name>
</gene>
<evidence type="ECO:0000256" key="1">
    <source>
        <dbReference type="ARBA" id="ARBA00004970"/>
    </source>
</evidence>
<name>A0A9D1EJW5_9FIRM</name>
<reference evidence="10" key="2">
    <citation type="journal article" date="2021" name="PeerJ">
        <title>Extensive microbial diversity within the chicken gut microbiome revealed by metagenomics and culture.</title>
        <authorList>
            <person name="Gilroy R."/>
            <person name="Ravi A."/>
            <person name="Getino M."/>
            <person name="Pursley I."/>
            <person name="Horton D.L."/>
            <person name="Alikhan N.F."/>
            <person name="Baker D."/>
            <person name="Gharbi K."/>
            <person name="Hall N."/>
            <person name="Watson M."/>
            <person name="Adriaenssens E.M."/>
            <person name="Foster-Nyarko E."/>
            <person name="Jarju S."/>
            <person name="Secka A."/>
            <person name="Antonio M."/>
            <person name="Oren A."/>
            <person name="Chaudhuri R.R."/>
            <person name="La Ragione R."/>
            <person name="Hildebrand F."/>
            <person name="Pallen M.J."/>
        </authorList>
    </citation>
    <scope>NUCLEOTIDE SEQUENCE</scope>
    <source>
        <strain evidence="10">ChiSxjej1B13-7041</strain>
    </source>
</reference>
<evidence type="ECO:0000313" key="10">
    <source>
        <dbReference type="EMBL" id="HIR93393.1"/>
    </source>
</evidence>
<comment type="similarity">
    <text evidence="2 8">Belongs to the PHP hydrolase family. HisK subfamily.</text>
</comment>
<keyword evidence="4 8" id="KW-0028">Amino-acid biosynthesis</keyword>
<dbReference type="NCBIfam" id="TIGR01856">
    <property type="entry name" value="hisJ_fam"/>
    <property type="match status" value="1"/>
</dbReference>
<protein>
    <recommendedName>
        <fullName evidence="3 8">Histidinol-phosphatase</fullName>
        <shortName evidence="8">HolPase</shortName>
        <ecNumber evidence="3 8">3.1.3.15</ecNumber>
    </recommendedName>
</protein>
<dbReference type="GO" id="GO:0004401">
    <property type="term" value="F:histidinol-phosphatase activity"/>
    <property type="evidence" value="ECO:0007669"/>
    <property type="project" value="UniProtKB-UniRule"/>
</dbReference>
<dbReference type="Proteomes" id="UP000886841">
    <property type="component" value="Unassembled WGS sequence"/>
</dbReference>
<dbReference type="AlphaFoldDB" id="A0A9D1EJW5"/>
<evidence type="ECO:0000256" key="5">
    <source>
        <dbReference type="ARBA" id="ARBA00022801"/>
    </source>
</evidence>
<dbReference type="InterPro" id="IPR016195">
    <property type="entry name" value="Pol/histidinol_Pase-like"/>
</dbReference>
<dbReference type="PANTHER" id="PTHR21039">
    <property type="entry name" value="HISTIDINOL PHOSPHATASE-RELATED"/>
    <property type="match status" value="1"/>
</dbReference>
<feature type="domain" description="PHP" evidence="9">
    <location>
        <begin position="37"/>
        <end position="134"/>
    </location>
</feature>
<reference evidence="10" key="1">
    <citation type="submission" date="2020-10" db="EMBL/GenBank/DDBJ databases">
        <authorList>
            <person name="Gilroy R."/>
        </authorList>
    </citation>
    <scope>NUCLEOTIDE SEQUENCE</scope>
    <source>
        <strain evidence="10">ChiSxjej1B13-7041</strain>
    </source>
</reference>
<evidence type="ECO:0000256" key="4">
    <source>
        <dbReference type="ARBA" id="ARBA00022605"/>
    </source>
</evidence>
<dbReference type="PANTHER" id="PTHR21039:SF0">
    <property type="entry name" value="HISTIDINOL-PHOSPHATASE"/>
    <property type="match status" value="1"/>
</dbReference>
<keyword evidence="6 8" id="KW-0368">Histidine biosynthesis</keyword>
<dbReference type="GO" id="GO:0000105">
    <property type="term" value="P:L-histidine biosynthetic process"/>
    <property type="evidence" value="ECO:0007669"/>
    <property type="project" value="UniProtKB-UniRule"/>
</dbReference>
<dbReference type="GO" id="GO:0005737">
    <property type="term" value="C:cytoplasm"/>
    <property type="evidence" value="ECO:0007669"/>
    <property type="project" value="TreeGrafter"/>
</dbReference>
<keyword evidence="5 8" id="KW-0378">Hydrolase</keyword>
<comment type="pathway">
    <text evidence="1 8">Amino-acid biosynthesis; L-histidine biosynthesis; L-histidine from 5-phospho-alpha-D-ribose 1-diphosphate: step 8/9.</text>
</comment>
<dbReference type="SUPFAM" id="SSF89550">
    <property type="entry name" value="PHP domain-like"/>
    <property type="match status" value="1"/>
</dbReference>
<comment type="catalytic activity">
    <reaction evidence="7 8">
        <text>L-histidinol phosphate + H2O = L-histidinol + phosphate</text>
        <dbReference type="Rhea" id="RHEA:14465"/>
        <dbReference type="ChEBI" id="CHEBI:15377"/>
        <dbReference type="ChEBI" id="CHEBI:43474"/>
        <dbReference type="ChEBI" id="CHEBI:57699"/>
        <dbReference type="ChEBI" id="CHEBI:57980"/>
        <dbReference type="EC" id="3.1.3.15"/>
    </reaction>
</comment>
<dbReference type="InterPro" id="IPR004013">
    <property type="entry name" value="PHP_dom"/>
</dbReference>
<sequence>MPRQIRKGKRDIFKQIPKGGTLTCGYILFKCARNTGNRYPFDFIILSVHQIEDREFWNQDFQRGRSRRECYERYCGEMLELMSRYHNYSVLGHLDLISRYDQQGVYPFEKVKLMVQEILRRVIDDGKGIEVNTSNRRYRLKDLPPAREILKLYREMGGRILTIGSDSHKREHLGACIEENRRELRQMGFETFCTYRGMVSQFHEL</sequence>